<dbReference type="GO" id="GO:0004527">
    <property type="term" value="F:exonuclease activity"/>
    <property type="evidence" value="ECO:0007669"/>
    <property type="project" value="UniProtKB-KW"/>
</dbReference>
<keyword evidence="7" id="KW-1185">Reference proteome</keyword>
<feature type="region of interest" description="Disordered" evidence="3">
    <location>
        <begin position="98"/>
        <end position="119"/>
    </location>
</feature>
<reference evidence="6 7" key="1">
    <citation type="submission" date="2019-06" db="EMBL/GenBank/DDBJ databases">
        <title>Sequencing the genomes of 1000 actinobacteria strains.</title>
        <authorList>
            <person name="Klenk H.-P."/>
        </authorList>
    </citation>
    <scope>NUCLEOTIDE SEQUENCE [LARGE SCALE GENOMIC DNA]</scope>
    <source>
        <strain evidence="6 7">DSM 45928</strain>
    </source>
</reference>
<feature type="domain" description="Metallo-beta-lactamase" evidence="4">
    <location>
        <begin position="227"/>
        <end position="449"/>
    </location>
</feature>
<proteinExistence type="predicted"/>
<dbReference type="CDD" id="cd16295">
    <property type="entry name" value="TTHA0252-CPSF-like_MBL-fold"/>
    <property type="match status" value="1"/>
</dbReference>
<dbReference type="Pfam" id="PF00753">
    <property type="entry name" value="Lactamase_B"/>
    <property type="match status" value="1"/>
</dbReference>
<organism evidence="6 7">
    <name type="scientific">Stackebrandtia endophytica</name>
    <dbReference type="NCBI Taxonomy" id="1496996"/>
    <lineage>
        <taxon>Bacteria</taxon>
        <taxon>Bacillati</taxon>
        <taxon>Actinomycetota</taxon>
        <taxon>Actinomycetes</taxon>
        <taxon>Glycomycetales</taxon>
        <taxon>Glycomycetaceae</taxon>
        <taxon>Stackebrandtia</taxon>
    </lineage>
</organism>
<dbReference type="InterPro" id="IPR036866">
    <property type="entry name" value="RibonucZ/Hydroxyglut_hydro"/>
</dbReference>
<dbReference type="AlphaFoldDB" id="A0A543ASF8"/>
<feature type="domain" description="Beta-Casp" evidence="5">
    <location>
        <begin position="462"/>
        <end position="571"/>
    </location>
</feature>
<protein>
    <submittedName>
        <fullName evidence="6">Cft2 family RNA processing exonuclease</fullName>
    </submittedName>
</protein>
<dbReference type="SMART" id="SM00849">
    <property type="entry name" value="Lactamase_B"/>
    <property type="match status" value="1"/>
</dbReference>
<gene>
    <name evidence="6" type="ORF">FB566_1019</name>
</gene>
<dbReference type="Gene3D" id="3.60.15.10">
    <property type="entry name" value="Ribonuclease Z/Hydroxyacylglutathione hydrolase-like"/>
    <property type="match status" value="1"/>
</dbReference>
<evidence type="ECO:0000259" key="4">
    <source>
        <dbReference type="SMART" id="SM00849"/>
    </source>
</evidence>
<dbReference type="PANTHER" id="PTHR11203">
    <property type="entry name" value="CLEAVAGE AND POLYADENYLATION SPECIFICITY FACTOR FAMILY MEMBER"/>
    <property type="match status" value="1"/>
</dbReference>
<dbReference type="EMBL" id="VFOW01000001">
    <property type="protein sequence ID" value="TQL75513.1"/>
    <property type="molecule type" value="Genomic_DNA"/>
</dbReference>
<dbReference type="OrthoDB" id="2971563at2"/>
<keyword evidence="2" id="KW-0175">Coiled coil</keyword>
<evidence type="ECO:0000256" key="3">
    <source>
        <dbReference type="SAM" id="MobiDB-lite"/>
    </source>
</evidence>
<evidence type="ECO:0000256" key="1">
    <source>
        <dbReference type="ARBA" id="ARBA00022801"/>
    </source>
</evidence>
<dbReference type="Pfam" id="PF10996">
    <property type="entry name" value="Beta-Casp"/>
    <property type="match status" value="1"/>
</dbReference>
<dbReference type="InterPro" id="IPR022712">
    <property type="entry name" value="Beta_Casp"/>
</dbReference>
<sequence>MSDAHELSTQVRRVLDAAAKTAIDRAGLPGTPDRLLESTDGINTLLTLLTGSPGLRQLLRTRLAPEIDTEPAAGLLSSDPEAANRAAVRVRNVLAEARRAHRREQRARRRAGRPDAEQRRIGRFEHRIAELRAGRDRLEGQLATMRDENQTLRGENQDLRATIDNLDGEVEQLRRHLDVAYARLERVQAERDAAVTPDRPTENEPRATIGEELSLNVRVLGGGTEIGGSAVLVSAGGTRLLVDAGTRPHGIDESTLAPEHIGVLVDEPPDAILVTHAHNDHAGWVPALVNRYPGIPVIASTATCDLLGTMWADSAKVMARKADSGESWDGGPLPPYQQSDVDAAVDALSDLSVGRRRRVKDLEIEFFNAGHIIGATGVVITAGPERVVISGDVSMPGQLSVGGLELPDSALGADLLLLESTYAGAGRLPPREAMVEQFTADAERILGQGGRILVPAFALGRAQEIALICQKHIPEAEVLIDGLARDLSHAYQRHQGPDGHRLRIFRGNVRPVEPGRTRTEIADERPCIVVSTSGMLTGGPAVPWAQAILPDQRSGLMVVGYQDSDSPGSRLLGLTGEGGHIDLPGYAEPLEVAAHVGHYRLGAHATEDELVKIAAMVDATTLMPVHGRLAAQRQFVRRLHLRDQQTVLATHHWRSDEYR</sequence>
<evidence type="ECO:0000256" key="2">
    <source>
        <dbReference type="SAM" id="Coils"/>
    </source>
</evidence>
<dbReference type="InterPro" id="IPR050698">
    <property type="entry name" value="MBL"/>
</dbReference>
<evidence type="ECO:0000313" key="6">
    <source>
        <dbReference type="EMBL" id="TQL75513.1"/>
    </source>
</evidence>
<evidence type="ECO:0000259" key="5">
    <source>
        <dbReference type="SMART" id="SM01027"/>
    </source>
</evidence>
<keyword evidence="1" id="KW-0378">Hydrolase</keyword>
<dbReference type="SUPFAM" id="SSF56281">
    <property type="entry name" value="Metallo-hydrolase/oxidoreductase"/>
    <property type="match status" value="1"/>
</dbReference>
<name>A0A543ASF8_9ACTN</name>
<feature type="coiled-coil region" evidence="2">
    <location>
        <begin position="128"/>
        <end position="190"/>
    </location>
</feature>
<keyword evidence="6" id="KW-0540">Nuclease</keyword>
<dbReference type="RefSeq" id="WP_142035494.1">
    <property type="nucleotide sequence ID" value="NZ_JBHTGS010000001.1"/>
</dbReference>
<dbReference type="Gene3D" id="1.10.287.1490">
    <property type="match status" value="1"/>
</dbReference>
<dbReference type="InterPro" id="IPR001279">
    <property type="entry name" value="Metallo-B-lactamas"/>
</dbReference>
<feature type="compositionally biased region" description="Basic residues" evidence="3">
    <location>
        <begin position="99"/>
        <end position="111"/>
    </location>
</feature>
<comment type="caution">
    <text evidence="6">The sequence shown here is derived from an EMBL/GenBank/DDBJ whole genome shotgun (WGS) entry which is preliminary data.</text>
</comment>
<dbReference type="InParanoid" id="A0A543ASF8"/>
<dbReference type="PANTHER" id="PTHR11203:SF37">
    <property type="entry name" value="INTEGRATOR COMPLEX SUBUNIT 11"/>
    <property type="match status" value="1"/>
</dbReference>
<dbReference type="GO" id="GO:0004521">
    <property type="term" value="F:RNA endonuclease activity"/>
    <property type="evidence" value="ECO:0007669"/>
    <property type="project" value="TreeGrafter"/>
</dbReference>
<dbReference type="SMART" id="SM01027">
    <property type="entry name" value="Beta-Casp"/>
    <property type="match status" value="1"/>
</dbReference>
<dbReference type="Gene3D" id="3.40.50.10890">
    <property type="match status" value="1"/>
</dbReference>
<dbReference type="Proteomes" id="UP000317043">
    <property type="component" value="Unassembled WGS sequence"/>
</dbReference>
<evidence type="ECO:0000313" key="7">
    <source>
        <dbReference type="Proteomes" id="UP000317043"/>
    </source>
</evidence>
<keyword evidence="6" id="KW-0269">Exonuclease</keyword>
<accession>A0A543ASF8</accession>